<keyword evidence="4 8" id="KW-0812">Transmembrane</keyword>
<feature type="transmembrane region" description="Helical" evidence="8">
    <location>
        <begin position="256"/>
        <end position="282"/>
    </location>
</feature>
<dbReference type="OrthoDB" id="9783227at2"/>
<evidence type="ECO:0000313" key="10">
    <source>
        <dbReference type="EMBL" id="SHH86709.1"/>
    </source>
</evidence>
<dbReference type="Pfam" id="PF07690">
    <property type="entry name" value="MFS_1"/>
    <property type="match status" value="1"/>
</dbReference>
<dbReference type="EMBL" id="LT670817">
    <property type="protein sequence ID" value="SHH86709.1"/>
    <property type="molecule type" value="Genomic_DNA"/>
</dbReference>
<comment type="subcellular location">
    <subcellularLocation>
        <location evidence="1">Cell membrane</location>
        <topology evidence="1">Multi-pass membrane protein</topology>
    </subcellularLocation>
</comment>
<evidence type="ECO:0000256" key="7">
    <source>
        <dbReference type="ARBA" id="ARBA00023136"/>
    </source>
</evidence>
<feature type="transmembrane region" description="Helical" evidence="8">
    <location>
        <begin position="104"/>
        <end position="125"/>
    </location>
</feature>
<dbReference type="Gene3D" id="1.20.1250.20">
    <property type="entry name" value="MFS general substrate transporter like domains"/>
    <property type="match status" value="2"/>
</dbReference>
<accession>A0A1M5WGN0</accession>
<name>A0A1M5WGN0_9BRAD</name>
<dbReference type="InterPro" id="IPR051084">
    <property type="entry name" value="H+-coupled_symporters"/>
</dbReference>
<feature type="transmembrane region" description="Helical" evidence="8">
    <location>
        <begin position="166"/>
        <end position="189"/>
    </location>
</feature>
<keyword evidence="2" id="KW-0813">Transport</keyword>
<feature type="transmembrane region" description="Helical" evidence="8">
    <location>
        <begin position="409"/>
        <end position="431"/>
    </location>
</feature>
<gene>
    <name evidence="10" type="ORF">SAMN05443248_6574</name>
</gene>
<dbReference type="AlphaFoldDB" id="A0A1M5WGN0"/>
<evidence type="ECO:0000256" key="8">
    <source>
        <dbReference type="SAM" id="Phobius"/>
    </source>
</evidence>
<dbReference type="InterPro" id="IPR020846">
    <property type="entry name" value="MFS_dom"/>
</dbReference>
<feature type="transmembrane region" description="Helical" evidence="8">
    <location>
        <begin position="294"/>
        <end position="312"/>
    </location>
</feature>
<dbReference type="GO" id="GO:0005886">
    <property type="term" value="C:plasma membrane"/>
    <property type="evidence" value="ECO:0007669"/>
    <property type="project" value="UniProtKB-SubCell"/>
</dbReference>
<feature type="transmembrane region" description="Helical" evidence="8">
    <location>
        <begin position="28"/>
        <end position="57"/>
    </location>
</feature>
<feature type="transmembrane region" description="Helical" evidence="8">
    <location>
        <begin position="201"/>
        <end position="220"/>
    </location>
</feature>
<keyword evidence="5" id="KW-0769">Symport</keyword>
<organism evidence="10 11">
    <name type="scientific">Bradyrhizobium erythrophlei</name>
    <dbReference type="NCBI Taxonomy" id="1437360"/>
    <lineage>
        <taxon>Bacteria</taxon>
        <taxon>Pseudomonadati</taxon>
        <taxon>Pseudomonadota</taxon>
        <taxon>Alphaproteobacteria</taxon>
        <taxon>Hyphomicrobiales</taxon>
        <taxon>Nitrobacteraceae</taxon>
        <taxon>Bradyrhizobium</taxon>
    </lineage>
</organism>
<dbReference type="PROSITE" id="PS50850">
    <property type="entry name" value="MFS"/>
    <property type="match status" value="1"/>
</dbReference>
<feature type="transmembrane region" description="Helical" evidence="8">
    <location>
        <begin position="319"/>
        <end position="338"/>
    </location>
</feature>
<dbReference type="InterPro" id="IPR011701">
    <property type="entry name" value="MFS"/>
</dbReference>
<evidence type="ECO:0000256" key="6">
    <source>
        <dbReference type="ARBA" id="ARBA00022989"/>
    </source>
</evidence>
<dbReference type="PANTHER" id="PTHR43528:SF7">
    <property type="entry name" value="MFS TRANSPORTER"/>
    <property type="match status" value="1"/>
</dbReference>
<dbReference type="SUPFAM" id="SSF103473">
    <property type="entry name" value="MFS general substrate transporter"/>
    <property type="match status" value="1"/>
</dbReference>
<evidence type="ECO:0000256" key="1">
    <source>
        <dbReference type="ARBA" id="ARBA00004651"/>
    </source>
</evidence>
<sequence length="443" mass="48103">MTISMDDTPWSRDEAVADKRLGAEQIKILALASLGSILEFLEYNVFIFLSPIIGALFFPPDIPPTIRTIQVMSVFAIGYLGRPIGGVLLGILGDRFGRKRTFGLSVLLIAAATLSIGLLPTFATVGVWAPVLLLLCRLLQGFSLGGELPGALIFAGESVPQKRFGFIAGVLTATFSLGSLLGALIVIALENSISHHDLESYGWRLPFLLAGLFGLVSYYLRRYTRETEVFRELERRGALSRGLTLKVIFQRYKMRAVYCVLIALIIGIITNSTVLYPLSYFVSQLHMDVKTVHAAQLVSLVANGLGCVIVGFASVRFGIVGIAALATVALAAAMFWFYQGIPDGPGLALRWGLVQFLCAPLTILPLYVIPQMFPPQTRLTGFALTFGFGLVLSSITPVILPIIGQYSSYFLSAYPVVFAVVSVVSAFLATARLRPLEDIRETV</sequence>
<keyword evidence="6 8" id="KW-1133">Transmembrane helix</keyword>
<feature type="transmembrane region" description="Helical" evidence="8">
    <location>
        <begin position="131"/>
        <end position="154"/>
    </location>
</feature>
<feature type="transmembrane region" description="Helical" evidence="8">
    <location>
        <begin position="350"/>
        <end position="369"/>
    </location>
</feature>
<feature type="transmembrane region" description="Helical" evidence="8">
    <location>
        <begin position="381"/>
        <end position="403"/>
    </location>
</feature>
<evidence type="ECO:0000256" key="5">
    <source>
        <dbReference type="ARBA" id="ARBA00022847"/>
    </source>
</evidence>
<protein>
    <submittedName>
        <fullName evidence="10">Major Facilitator Superfamily protein</fullName>
    </submittedName>
</protein>
<dbReference type="InterPro" id="IPR036259">
    <property type="entry name" value="MFS_trans_sf"/>
</dbReference>
<proteinExistence type="predicted"/>
<evidence type="ECO:0000256" key="2">
    <source>
        <dbReference type="ARBA" id="ARBA00022448"/>
    </source>
</evidence>
<evidence type="ECO:0000256" key="3">
    <source>
        <dbReference type="ARBA" id="ARBA00022475"/>
    </source>
</evidence>
<evidence type="ECO:0000256" key="4">
    <source>
        <dbReference type="ARBA" id="ARBA00022692"/>
    </source>
</evidence>
<dbReference type="PANTHER" id="PTHR43528">
    <property type="entry name" value="ALPHA-KETOGLUTARATE PERMEASE"/>
    <property type="match status" value="1"/>
</dbReference>
<dbReference type="Proteomes" id="UP000189796">
    <property type="component" value="Chromosome I"/>
</dbReference>
<keyword evidence="3" id="KW-1003">Cell membrane</keyword>
<reference evidence="10 11" key="1">
    <citation type="submission" date="2016-11" db="EMBL/GenBank/DDBJ databases">
        <authorList>
            <person name="Jaros S."/>
            <person name="Januszkiewicz K."/>
            <person name="Wedrychowicz H."/>
        </authorList>
    </citation>
    <scope>NUCLEOTIDE SEQUENCE [LARGE SCALE GENOMIC DNA]</scope>
    <source>
        <strain evidence="10 11">GAS138</strain>
    </source>
</reference>
<dbReference type="GO" id="GO:0015293">
    <property type="term" value="F:symporter activity"/>
    <property type="evidence" value="ECO:0007669"/>
    <property type="project" value="UniProtKB-KW"/>
</dbReference>
<feature type="transmembrane region" description="Helical" evidence="8">
    <location>
        <begin position="69"/>
        <end position="92"/>
    </location>
</feature>
<evidence type="ECO:0000259" key="9">
    <source>
        <dbReference type="PROSITE" id="PS50850"/>
    </source>
</evidence>
<keyword evidence="7 8" id="KW-0472">Membrane</keyword>
<evidence type="ECO:0000313" key="11">
    <source>
        <dbReference type="Proteomes" id="UP000189796"/>
    </source>
</evidence>
<feature type="domain" description="Major facilitator superfamily (MFS) profile" evidence="9">
    <location>
        <begin position="28"/>
        <end position="434"/>
    </location>
</feature>